<feature type="transmembrane region" description="Helical" evidence="7">
    <location>
        <begin position="305"/>
        <end position="323"/>
    </location>
</feature>
<feature type="transmembrane region" description="Helical" evidence="7">
    <location>
        <begin position="105"/>
        <end position="125"/>
    </location>
</feature>
<protein>
    <submittedName>
        <fullName evidence="9">Urea transporter</fullName>
    </submittedName>
</protein>
<evidence type="ECO:0000256" key="7">
    <source>
        <dbReference type="SAM" id="Phobius"/>
    </source>
</evidence>
<comment type="similarity">
    <text evidence="2">Belongs to the urea transporter family.</text>
</comment>
<dbReference type="SUPFAM" id="SSF51261">
    <property type="entry name" value="Duplicated hybrid motif"/>
    <property type="match status" value="1"/>
</dbReference>
<dbReference type="Pfam" id="PF03253">
    <property type="entry name" value="UT"/>
    <property type="match status" value="1"/>
</dbReference>
<evidence type="ECO:0000256" key="1">
    <source>
        <dbReference type="ARBA" id="ARBA00004651"/>
    </source>
</evidence>
<evidence type="ECO:0000259" key="8">
    <source>
        <dbReference type="Pfam" id="PF01551"/>
    </source>
</evidence>
<dbReference type="PANTHER" id="PTHR10464">
    <property type="entry name" value="UREA TRANSPORTER"/>
    <property type="match status" value="1"/>
</dbReference>
<feature type="transmembrane region" description="Helical" evidence="7">
    <location>
        <begin position="278"/>
        <end position="299"/>
    </location>
</feature>
<dbReference type="CDD" id="cd12797">
    <property type="entry name" value="M23_peptidase"/>
    <property type="match status" value="1"/>
</dbReference>
<reference evidence="10" key="1">
    <citation type="submission" date="2023-07" db="EMBL/GenBank/DDBJ databases">
        <title>Functional and genomic diversity of the sorghum phyllosphere microbiome.</title>
        <authorList>
            <person name="Shade A."/>
        </authorList>
    </citation>
    <scope>NUCLEOTIDE SEQUENCE [LARGE SCALE GENOMIC DNA]</scope>
    <source>
        <strain evidence="10">SORGH_AS_0422</strain>
    </source>
</reference>
<feature type="transmembrane region" description="Helical" evidence="7">
    <location>
        <begin position="132"/>
        <end position="152"/>
    </location>
</feature>
<evidence type="ECO:0000256" key="5">
    <source>
        <dbReference type="ARBA" id="ARBA00022989"/>
    </source>
</evidence>
<feature type="domain" description="M23ase beta-sheet core" evidence="8">
    <location>
        <begin position="416"/>
        <end position="505"/>
    </location>
</feature>
<evidence type="ECO:0000256" key="4">
    <source>
        <dbReference type="ARBA" id="ARBA00022692"/>
    </source>
</evidence>
<gene>
    <name evidence="9" type="ORF">QE417_003167</name>
</gene>
<feature type="transmembrane region" description="Helical" evidence="7">
    <location>
        <begin position="20"/>
        <end position="48"/>
    </location>
</feature>
<comment type="subcellular location">
    <subcellularLocation>
        <location evidence="1">Cell membrane</location>
        <topology evidence="1">Multi-pass membrane protein</topology>
    </subcellularLocation>
</comment>
<keyword evidence="5 7" id="KW-1133">Transmembrane helix</keyword>
<evidence type="ECO:0000256" key="3">
    <source>
        <dbReference type="ARBA" id="ARBA00022475"/>
    </source>
</evidence>
<proteinExistence type="inferred from homology"/>
<accession>A0ABU3GWP5</accession>
<dbReference type="InterPro" id="IPR004937">
    <property type="entry name" value="Urea_transporter"/>
</dbReference>
<dbReference type="Proteomes" id="UP001258315">
    <property type="component" value="Unassembled WGS sequence"/>
</dbReference>
<feature type="transmembrane region" description="Helical" evidence="7">
    <location>
        <begin position="225"/>
        <end position="245"/>
    </location>
</feature>
<dbReference type="InterPro" id="IPR016047">
    <property type="entry name" value="M23ase_b-sheet_dom"/>
</dbReference>
<name>A0ABU3GWP5_9SPHI</name>
<keyword evidence="3" id="KW-1003">Cell membrane</keyword>
<feature type="transmembrane region" description="Helical" evidence="7">
    <location>
        <begin position="251"/>
        <end position="271"/>
    </location>
</feature>
<dbReference type="Gene3D" id="1.10.3430.10">
    <property type="entry name" value="Ammonium transporter AmtB like domains"/>
    <property type="match status" value="1"/>
</dbReference>
<sequence>MCPHKQQTDKQLKKRILHFFQALLNSYAILFFSQNSVLGALLVVVSFFNPAAGLSGLVAVCASLLLVNALGFVKENIQAGLYTFNSLLLGIGLGTFYYYNTAFWLWLGAACVITVVLSVTLTAWLGKYGLPALSLPFVLAFWLLLSAVTGYTEMGLLPKESYMLNELSPGYHSSANMLFAGFNQMPLPPTVSLFFRALSAVLFQDNVMAGIVMSIGLFIHSRISFSLLVLGFAAACLLNGLTHIYPDGVSHYHLGVNFMMVTVAIGGFFLIPSWRSYLWAVVGVPVAFLVVGACTKMLSIYSLPVLSLPFCIITLSLLYFFILRANPGRLQLTPVQHYSPETNLYQYYNNRERQHDAQYFKLNLPFMGSWTVTQGYHGDITHKGGWAHALDFAILDEDGQSHLPDATLPEHFYCFGKPVLACADGVVDSLINHVPDNEIGQVNTVQNWGNCIVIRHLSGLYTQVSHLKQYSAKVNVGDFVKQGDLLALCGNSGRSPLPHLHFQAQAAPYIGSRTVPYPFAAYIGKQGADEKLFNFKIPEAGTVVSSLEINPMLKAAFSLQPGYTASMVTANGETQTWEVHTDSLNHTYLYSVQDDSMAYFVNNDTSFYFTSFFGNQSSLLYSFYLAAYRVVYSVGNVATVTDSYPLQMEGSHIGMWLHDLVAPFYRFNRRGYQSCSQHQHNKIIIHATEYQETAGSKKQVMEACIQIDNNGVAGFTLTRNKQKTEAQWYTVSTY</sequence>
<feature type="transmembrane region" description="Helical" evidence="7">
    <location>
        <begin position="54"/>
        <end position="73"/>
    </location>
</feature>
<evidence type="ECO:0000313" key="10">
    <source>
        <dbReference type="Proteomes" id="UP001258315"/>
    </source>
</evidence>
<dbReference type="PANTHER" id="PTHR10464:SF4">
    <property type="entry name" value="UREA TRANSPORTER"/>
    <property type="match status" value="1"/>
</dbReference>
<comment type="caution">
    <text evidence="9">The sequence shown here is derived from an EMBL/GenBank/DDBJ whole genome shotgun (WGS) entry which is preliminary data.</text>
</comment>
<dbReference type="Pfam" id="PF01551">
    <property type="entry name" value="Peptidase_M23"/>
    <property type="match status" value="1"/>
</dbReference>
<dbReference type="InterPro" id="IPR011055">
    <property type="entry name" value="Dup_hybrid_motif"/>
</dbReference>
<organism evidence="9 10">
    <name type="scientific">Mucilaginibacter terrae</name>
    <dbReference type="NCBI Taxonomy" id="1955052"/>
    <lineage>
        <taxon>Bacteria</taxon>
        <taxon>Pseudomonadati</taxon>
        <taxon>Bacteroidota</taxon>
        <taxon>Sphingobacteriia</taxon>
        <taxon>Sphingobacteriales</taxon>
        <taxon>Sphingobacteriaceae</taxon>
        <taxon>Mucilaginibacter</taxon>
    </lineage>
</organism>
<dbReference type="EMBL" id="JAVLVU010000001">
    <property type="protein sequence ID" value="MDT3404095.1"/>
    <property type="molecule type" value="Genomic_DNA"/>
</dbReference>
<keyword evidence="10" id="KW-1185">Reference proteome</keyword>
<evidence type="ECO:0000256" key="6">
    <source>
        <dbReference type="ARBA" id="ARBA00023136"/>
    </source>
</evidence>
<feature type="transmembrane region" description="Helical" evidence="7">
    <location>
        <begin position="80"/>
        <end position="99"/>
    </location>
</feature>
<keyword evidence="6 7" id="KW-0472">Membrane</keyword>
<evidence type="ECO:0000256" key="2">
    <source>
        <dbReference type="ARBA" id="ARBA00005914"/>
    </source>
</evidence>
<dbReference type="Gene3D" id="2.70.70.10">
    <property type="entry name" value="Glucose Permease (Domain IIA)"/>
    <property type="match status" value="1"/>
</dbReference>
<dbReference type="InterPro" id="IPR029020">
    <property type="entry name" value="Ammonium/urea_transptr"/>
</dbReference>
<evidence type="ECO:0000313" key="9">
    <source>
        <dbReference type="EMBL" id="MDT3404095.1"/>
    </source>
</evidence>
<keyword evidence="4 7" id="KW-0812">Transmembrane</keyword>